<reference evidence="1" key="1">
    <citation type="submission" date="2022-07" db="EMBL/GenBank/DDBJ databases">
        <title>Phylogenomic reconstructions and comparative analyses of Kickxellomycotina fungi.</title>
        <authorList>
            <person name="Reynolds N.K."/>
            <person name="Stajich J.E."/>
            <person name="Barry K."/>
            <person name="Grigoriev I.V."/>
            <person name="Crous P."/>
            <person name="Smith M.E."/>
        </authorList>
    </citation>
    <scope>NUCLEOTIDE SEQUENCE</scope>
    <source>
        <strain evidence="1">NRRL 5244</strain>
    </source>
</reference>
<organism evidence="1 2">
    <name type="scientific">Linderina macrospora</name>
    <dbReference type="NCBI Taxonomy" id="4868"/>
    <lineage>
        <taxon>Eukaryota</taxon>
        <taxon>Fungi</taxon>
        <taxon>Fungi incertae sedis</taxon>
        <taxon>Zoopagomycota</taxon>
        <taxon>Kickxellomycotina</taxon>
        <taxon>Kickxellomycetes</taxon>
        <taxon>Kickxellales</taxon>
        <taxon>Kickxellaceae</taxon>
        <taxon>Linderina</taxon>
    </lineage>
</organism>
<evidence type="ECO:0000313" key="1">
    <source>
        <dbReference type="EMBL" id="KAJ1945561.1"/>
    </source>
</evidence>
<sequence>MLFRSLITSSLALASVAFAAPIDTTTDSTSDATVETYNAFVRPSMIVFGDSMSDNGNMPHYSNYSQYWGGRYSNSYMWNEYTAFLTNMKLENYAIGGSTTDNSFVPAHGRTQLIPSVTDMVQQYIANNTNVSKFKKQYSLVFMDGGGNDIGYSADGLSNGSIDPTWFVTTLVANQMANIKRLLDAGYRNIYLINYPDAGGRISAALTGSTYTPNPIISAVNNGFKSSLAALKKSRSDASNVNMLDVDSMMTVILNADVLKAMNITSLYPPCADYSTNGEQPVFCSDPDTRFLYDPSHPSGRIEYILG</sequence>
<name>A0ACC1JBY5_9FUNG</name>
<accession>A0ACC1JBY5</accession>
<evidence type="ECO:0000313" key="2">
    <source>
        <dbReference type="Proteomes" id="UP001150603"/>
    </source>
</evidence>
<protein>
    <submittedName>
        <fullName evidence="1">Uncharacterized protein</fullName>
    </submittedName>
</protein>
<comment type="caution">
    <text evidence="1">The sequence shown here is derived from an EMBL/GenBank/DDBJ whole genome shotgun (WGS) entry which is preliminary data.</text>
</comment>
<keyword evidence="2" id="KW-1185">Reference proteome</keyword>
<dbReference type="EMBL" id="JANBPW010001214">
    <property type="protein sequence ID" value="KAJ1945561.1"/>
    <property type="molecule type" value="Genomic_DNA"/>
</dbReference>
<feature type="non-terminal residue" evidence="1">
    <location>
        <position position="307"/>
    </location>
</feature>
<dbReference type="Proteomes" id="UP001150603">
    <property type="component" value="Unassembled WGS sequence"/>
</dbReference>
<gene>
    <name evidence="1" type="ORF">FBU59_002270</name>
</gene>
<proteinExistence type="predicted"/>